<reference evidence="1" key="2">
    <citation type="journal article" date="2022" name="Res Sq">
        <title>Comparative Genomics Reveals Insights into the Divergent Evolution of Astigmatic Mites and Household Pest Adaptations.</title>
        <authorList>
            <person name="Xiong Q."/>
            <person name="Wan A.T.-Y."/>
            <person name="Liu X.-Y."/>
            <person name="Fung C.S.-H."/>
            <person name="Xiao X."/>
            <person name="Malainual N."/>
            <person name="Hou J."/>
            <person name="Wang L."/>
            <person name="Wang M."/>
            <person name="Yang K."/>
            <person name="Cui Y."/>
            <person name="Leung E."/>
            <person name="Nong W."/>
            <person name="Shin S.-K."/>
            <person name="Au S."/>
            <person name="Jeong K.Y."/>
            <person name="Chew F.T."/>
            <person name="Hui J."/>
            <person name="Leung T.F."/>
            <person name="Tungtrongchitr A."/>
            <person name="Zhong N."/>
            <person name="Liu Z."/>
            <person name="Tsui S."/>
        </authorList>
    </citation>
    <scope>NUCLEOTIDE SEQUENCE</scope>
    <source>
        <strain evidence="1">Derf</strain>
        <tissue evidence="1">Whole organism</tissue>
    </source>
</reference>
<sequence length="49" mass="5520">MAIFCNVQQDHYNHEMGSKKKAVQQPQDSQDLFSVPFPTMIAPNDAPSK</sequence>
<evidence type="ECO:0000313" key="2">
    <source>
        <dbReference type="Proteomes" id="UP000790347"/>
    </source>
</evidence>
<proteinExistence type="predicted"/>
<protein>
    <submittedName>
        <fullName evidence="1">Uncharacterized protein</fullName>
    </submittedName>
</protein>
<reference evidence="1" key="1">
    <citation type="submission" date="2013-05" db="EMBL/GenBank/DDBJ databases">
        <authorList>
            <person name="Yim A.K.Y."/>
            <person name="Chan T.F."/>
            <person name="Ji K.M."/>
            <person name="Liu X.Y."/>
            <person name="Zhou J.W."/>
            <person name="Li R.Q."/>
            <person name="Yang K.Y."/>
            <person name="Li J."/>
            <person name="Li M."/>
            <person name="Law P.T.W."/>
            <person name="Wu Y.L."/>
            <person name="Cai Z.L."/>
            <person name="Qin H."/>
            <person name="Bao Y."/>
            <person name="Leung R.K.K."/>
            <person name="Ng P.K.S."/>
            <person name="Zou J."/>
            <person name="Zhong X.J."/>
            <person name="Ran P.X."/>
            <person name="Zhong N.S."/>
            <person name="Liu Z.G."/>
            <person name="Tsui S.K.W."/>
        </authorList>
    </citation>
    <scope>NUCLEOTIDE SEQUENCE</scope>
    <source>
        <strain evidence="1">Derf</strain>
        <tissue evidence="1">Whole organism</tissue>
    </source>
</reference>
<accession>A0A922LBB9</accession>
<keyword evidence="2" id="KW-1185">Reference proteome</keyword>
<dbReference type="EMBL" id="ASGP02000001">
    <property type="protein sequence ID" value="KAH9529359.1"/>
    <property type="molecule type" value="Genomic_DNA"/>
</dbReference>
<gene>
    <name evidence="1" type="ORF">DERF_003247</name>
</gene>
<comment type="caution">
    <text evidence="1">The sequence shown here is derived from an EMBL/GenBank/DDBJ whole genome shotgun (WGS) entry which is preliminary data.</text>
</comment>
<dbReference type="Proteomes" id="UP000790347">
    <property type="component" value="Unassembled WGS sequence"/>
</dbReference>
<evidence type="ECO:0000313" key="1">
    <source>
        <dbReference type="EMBL" id="KAH9529359.1"/>
    </source>
</evidence>
<name>A0A922LBB9_DERFA</name>
<dbReference type="AlphaFoldDB" id="A0A922LBB9"/>
<organism evidence="1 2">
    <name type="scientific">Dermatophagoides farinae</name>
    <name type="common">American house dust mite</name>
    <dbReference type="NCBI Taxonomy" id="6954"/>
    <lineage>
        <taxon>Eukaryota</taxon>
        <taxon>Metazoa</taxon>
        <taxon>Ecdysozoa</taxon>
        <taxon>Arthropoda</taxon>
        <taxon>Chelicerata</taxon>
        <taxon>Arachnida</taxon>
        <taxon>Acari</taxon>
        <taxon>Acariformes</taxon>
        <taxon>Sarcoptiformes</taxon>
        <taxon>Astigmata</taxon>
        <taxon>Psoroptidia</taxon>
        <taxon>Analgoidea</taxon>
        <taxon>Pyroglyphidae</taxon>
        <taxon>Dermatophagoidinae</taxon>
        <taxon>Dermatophagoides</taxon>
    </lineage>
</organism>